<name>A0A832H2W5_9CYAN</name>
<dbReference type="EMBL" id="DSRD01000411">
    <property type="protein sequence ID" value="HGW93893.1"/>
    <property type="molecule type" value="Genomic_DNA"/>
</dbReference>
<dbReference type="AlphaFoldDB" id="A0A832H2W5"/>
<protein>
    <submittedName>
        <fullName evidence="1">Uncharacterized protein</fullName>
    </submittedName>
</protein>
<evidence type="ECO:0000313" key="1">
    <source>
        <dbReference type="EMBL" id="HGW93893.1"/>
    </source>
</evidence>
<organism evidence="1">
    <name type="scientific">Oscillatoriales cyanobacterium SpSt-402</name>
    <dbReference type="NCBI Taxonomy" id="2282168"/>
    <lineage>
        <taxon>Bacteria</taxon>
        <taxon>Bacillati</taxon>
        <taxon>Cyanobacteriota</taxon>
        <taxon>Cyanophyceae</taxon>
        <taxon>Oscillatoriophycideae</taxon>
        <taxon>Oscillatoriales</taxon>
    </lineage>
</organism>
<gene>
    <name evidence="1" type="ORF">ENR47_06375</name>
</gene>
<sequence length="64" mass="7001">MTPTSEETGEHVLQPLVSTGRIIPAAQYSNIPPISEIDLKAIVSNTQISGKPLSEKIIEERGEW</sequence>
<accession>A0A832H2W5</accession>
<reference evidence="1" key="1">
    <citation type="journal article" date="2020" name="mSystems">
        <title>Genome- and Community-Level Interaction Insights into Carbon Utilization and Element Cycling Functions of Hydrothermarchaeota in Hydrothermal Sediment.</title>
        <authorList>
            <person name="Zhou Z."/>
            <person name="Liu Y."/>
            <person name="Xu W."/>
            <person name="Pan J."/>
            <person name="Luo Z.H."/>
            <person name="Li M."/>
        </authorList>
    </citation>
    <scope>NUCLEOTIDE SEQUENCE [LARGE SCALE GENOMIC DNA]</scope>
    <source>
        <strain evidence="1">SpSt-402</strain>
    </source>
</reference>
<proteinExistence type="predicted"/>
<comment type="caution">
    <text evidence="1">The sequence shown here is derived from an EMBL/GenBank/DDBJ whole genome shotgun (WGS) entry which is preliminary data.</text>
</comment>